<protein>
    <recommendedName>
        <fullName evidence="1">GH16 domain-containing protein</fullName>
    </recommendedName>
</protein>
<evidence type="ECO:0000313" key="2">
    <source>
        <dbReference type="EMBL" id="ORY23589.1"/>
    </source>
</evidence>
<dbReference type="Pfam" id="PF00722">
    <property type="entry name" value="Glyco_hydro_16"/>
    <property type="match status" value="1"/>
</dbReference>
<keyword evidence="3" id="KW-1185">Reference proteome</keyword>
<name>A0A1Y2ALY0_9FUNG</name>
<organism evidence="2 3">
    <name type="scientific">Neocallimastix californiae</name>
    <dbReference type="NCBI Taxonomy" id="1754190"/>
    <lineage>
        <taxon>Eukaryota</taxon>
        <taxon>Fungi</taxon>
        <taxon>Fungi incertae sedis</taxon>
        <taxon>Chytridiomycota</taxon>
        <taxon>Chytridiomycota incertae sedis</taxon>
        <taxon>Neocallimastigomycetes</taxon>
        <taxon>Neocallimastigales</taxon>
        <taxon>Neocallimastigaceae</taxon>
        <taxon>Neocallimastix</taxon>
    </lineage>
</organism>
<sequence>MSYNNNFEDDQLKITIDVNWSGYICDKYRIKNYYDFGMFNVTHYEHIHYLGFNASQGFHTYGFFWDGKHITRYVDGREVYTAYNNIPNILSKIMTNSWNSIDVNDWLELFNGSTNINTYYDWISYDAPSN</sequence>
<dbReference type="Gene3D" id="2.60.120.200">
    <property type="match status" value="1"/>
</dbReference>
<gene>
    <name evidence="2" type="ORF">LY90DRAFT_514978</name>
</gene>
<dbReference type="Proteomes" id="UP000193920">
    <property type="component" value="Unassembled WGS sequence"/>
</dbReference>
<dbReference type="EMBL" id="MCOG01000232">
    <property type="protein sequence ID" value="ORY23589.1"/>
    <property type="molecule type" value="Genomic_DNA"/>
</dbReference>
<dbReference type="AlphaFoldDB" id="A0A1Y2ALY0"/>
<evidence type="ECO:0000313" key="3">
    <source>
        <dbReference type="Proteomes" id="UP000193920"/>
    </source>
</evidence>
<comment type="caution">
    <text evidence="2">The sequence shown here is derived from an EMBL/GenBank/DDBJ whole genome shotgun (WGS) entry which is preliminary data.</text>
</comment>
<dbReference type="SUPFAM" id="SSF49899">
    <property type="entry name" value="Concanavalin A-like lectins/glucanases"/>
    <property type="match status" value="1"/>
</dbReference>
<feature type="domain" description="GH16" evidence="1">
    <location>
        <begin position="1"/>
        <end position="130"/>
    </location>
</feature>
<dbReference type="InterPro" id="IPR000757">
    <property type="entry name" value="Beta-glucanase-like"/>
</dbReference>
<dbReference type="GO" id="GO:0005975">
    <property type="term" value="P:carbohydrate metabolic process"/>
    <property type="evidence" value="ECO:0007669"/>
    <property type="project" value="InterPro"/>
</dbReference>
<evidence type="ECO:0000259" key="1">
    <source>
        <dbReference type="PROSITE" id="PS51762"/>
    </source>
</evidence>
<accession>A0A1Y2ALY0</accession>
<dbReference type="PROSITE" id="PS51762">
    <property type="entry name" value="GH16_2"/>
    <property type="match status" value="1"/>
</dbReference>
<dbReference type="InterPro" id="IPR013320">
    <property type="entry name" value="ConA-like_dom_sf"/>
</dbReference>
<reference evidence="2 3" key="1">
    <citation type="submission" date="2016-08" db="EMBL/GenBank/DDBJ databases">
        <title>A Parts List for Fungal Cellulosomes Revealed by Comparative Genomics.</title>
        <authorList>
            <consortium name="DOE Joint Genome Institute"/>
            <person name="Haitjema C.H."/>
            <person name="Gilmore S.P."/>
            <person name="Henske J.K."/>
            <person name="Solomon K.V."/>
            <person name="De Groot R."/>
            <person name="Kuo A."/>
            <person name="Mondo S.J."/>
            <person name="Salamov A.A."/>
            <person name="Labutti K."/>
            <person name="Zhao Z."/>
            <person name="Chiniquy J."/>
            <person name="Barry K."/>
            <person name="Brewer H.M."/>
            <person name="Purvine S.O."/>
            <person name="Wright A.T."/>
            <person name="Boxma B."/>
            <person name="Van Alen T."/>
            <person name="Hackstein J.H."/>
            <person name="Baker S.E."/>
            <person name="Grigoriev I.V."/>
            <person name="O'Malley M.A."/>
        </authorList>
    </citation>
    <scope>NUCLEOTIDE SEQUENCE [LARGE SCALE GENOMIC DNA]</scope>
    <source>
        <strain evidence="2 3">G1</strain>
    </source>
</reference>
<dbReference type="STRING" id="1754190.A0A1Y2ALY0"/>
<proteinExistence type="predicted"/>
<dbReference type="OrthoDB" id="4781at2759"/>
<dbReference type="GO" id="GO:0004553">
    <property type="term" value="F:hydrolase activity, hydrolyzing O-glycosyl compounds"/>
    <property type="evidence" value="ECO:0007669"/>
    <property type="project" value="InterPro"/>
</dbReference>